<accession>A0ABT1C9I7</accession>
<dbReference type="RefSeq" id="WP_252819774.1">
    <property type="nucleotide sequence ID" value="NZ_JAMXQS010000006.1"/>
</dbReference>
<dbReference type="Proteomes" id="UP001205906">
    <property type="component" value="Unassembled WGS sequence"/>
</dbReference>
<gene>
    <name evidence="1" type="ORF">NGM99_13640</name>
</gene>
<comment type="caution">
    <text evidence="1">The sequence shown here is derived from an EMBL/GenBank/DDBJ whole genome shotgun (WGS) entry which is preliminary data.</text>
</comment>
<keyword evidence="2" id="KW-1185">Reference proteome</keyword>
<name>A0ABT1C9I7_9HYPH</name>
<evidence type="ECO:0000313" key="1">
    <source>
        <dbReference type="EMBL" id="MCO6050821.1"/>
    </source>
</evidence>
<dbReference type="EMBL" id="JAMXQS010000006">
    <property type="protein sequence ID" value="MCO6050821.1"/>
    <property type="molecule type" value="Genomic_DNA"/>
</dbReference>
<protein>
    <recommendedName>
        <fullName evidence="3">DUF222 domain-containing protein</fullName>
    </recommendedName>
</protein>
<evidence type="ECO:0000313" key="2">
    <source>
        <dbReference type="Proteomes" id="UP001205906"/>
    </source>
</evidence>
<organism evidence="1 2">
    <name type="scientific">Mesorhizobium liriopis</name>
    <dbReference type="NCBI Taxonomy" id="2953882"/>
    <lineage>
        <taxon>Bacteria</taxon>
        <taxon>Pseudomonadati</taxon>
        <taxon>Pseudomonadota</taxon>
        <taxon>Alphaproteobacteria</taxon>
        <taxon>Hyphomicrobiales</taxon>
        <taxon>Phyllobacteriaceae</taxon>
        <taxon>Mesorhizobium</taxon>
    </lineage>
</organism>
<evidence type="ECO:0008006" key="3">
    <source>
        <dbReference type="Google" id="ProtNLM"/>
    </source>
</evidence>
<reference evidence="1 2" key="1">
    <citation type="submission" date="2022-06" db="EMBL/GenBank/DDBJ databases">
        <title>Mesorhizobium sp. strain RP14 Genome sequencing and assembly.</title>
        <authorList>
            <person name="Kim I."/>
        </authorList>
    </citation>
    <scope>NUCLEOTIDE SEQUENCE [LARGE SCALE GENOMIC DNA]</scope>
    <source>
        <strain evidence="2">RP14(2022)</strain>
    </source>
</reference>
<sequence length="100" mass="11149">MTDSIPAFIGELTRAANEIERVSIQERGALLRRAAITIRQFEGEFGELGNSSRVKDIVDASLLPKVIHNDEVRNSLLHAAEMIRLHHMAEQARNSAIDES</sequence>
<proteinExistence type="predicted"/>